<sequence>MIRVMLLGLFTCLLVACGEPAMFTSTEKHQFSDALVLDGQISADAKQVMLLIEGPNLAVWRTHDKQIVMTLNEEQLPAKVRAISLSERAKLLIVAGDNSVQLWHSLSGKLLGTIDLYAVDELARVSALTTRKDGSEIAVGFTDGSVALFDYENKKMKQFMPHSSNIMAIEFYQNKIITGSHDGSVKAWDAHTGTTQYQRQYTSRLSSLALSADKQQLFVADGLKTQQVLLAENGEVASELTYISRFKWFRQALFIPNSNYLVTSTPKSELNVWETSLGKEQVSWQIDSHSMGTTLLDMVIINNELITLSSEGVIEVWPLMSILTQL</sequence>
<keyword evidence="3" id="KW-0677">Repeat</keyword>
<dbReference type="InterPro" id="IPR019775">
    <property type="entry name" value="WD40_repeat_CS"/>
</dbReference>
<feature type="chain" id="PRO_5040963316" description="Anaphase-promoting complex subunit 4-like WD40 domain-containing protein" evidence="5">
    <location>
        <begin position="22"/>
        <end position="326"/>
    </location>
</feature>
<dbReference type="SUPFAM" id="SSF50978">
    <property type="entry name" value="WD40 repeat-like"/>
    <property type="match status" value="1"/>
</dbReference>
<dbReference type="Gene3D" id="2.130.10.10">
    <property type="entry name" value="YVTN repeat-like/Quinoprotein amine dehydrogenase"/>
    <property type="match status" value="1"/>
</dbReference>
<proteinExistence type="inferred from homology"/>
<name>A0A9W4W1L3_9GAMM</name>
<evidence type="ECO:0000256" key="4">
    <source>
        <dbReference type="PROSITE-ProRule" id="PRU00221"/>
    </source>
</evidence>
<evidence type="ECO:0000313" key="10">
    <source>
        <dbReference type="Proteomes" id="UP001152485"/>
    </source>
</evidence>
<keyword evidence="5" id="KW-0732">Signal</keyword>
<dbReference type="AlphaFoldDB" id="A0A9W4W1L3"/>
<comment type="similarity">
    <text evidence="1">Belongs to the WD repeat WDR55 family.</text>
</comment>
<gene>
    <name evidence="8" type="ORF">PSECIP111854_00938</name>
    <name evidence="7" type="ORF">PSECIP111951_00182</name>
</gene>
<keyword evidence="2 4" id="KW-0853">WD repeat</keyword>
<feature type="signal peptide" evidence="5">
    <location>
        <begin position="1"/>
        <end position="21"/>
    </location>
</feature>
<dbReference type="PANTHER" id="PTHR44019:SF20">
    <property type="entry name" value="WD REPEAT-CONTAINING PROTEIN 55"/>
    <property type="match status" value="1"/>
</dbReference>
<feature type="repeat" description="WD" evidence="4">
    <location>
        <begin position="159"/>
        <end position="198"/>
    </location>
</feature>
<reference evidence="8 10" key="1">
    <citation type="submission" date="2022-07" db="EMBL/GenBank/DDBJ databases">
        <authorList>
            <person name="Criscuolo A."/>
        </authorList>
    </citation>
    <scope>NUCLEOTIDE SEQUENCE</scope>
    <source>
        <strain evidence="10">CIP 111951</strain>
        <strain evidence="8">CIP111854</strain>
        <strain evidence="7">CIP111951</strain>
    </source>
</reference>
<dbReference type="PROSITE" id="PS50294">
    <property type="entry name" value="WD_REPEATS_REGION"/>
    <property type="match status" value="1"/>
</dbReference>
<protein>
    <recommendedName>
        <fullName evidence="6">Anaphase-promoting complex subunit 4-like WD40 domain-containing protein</fullName>
    </recommendedName>
</protein>
<evidence type="ECO:0000256" key="1">
    <source>
        <dbReference type="ARBA" id="ARBA00007625"/>
    </source>
</evidence>
<accession>A0A9W4W1L3</accession>
<dbReference type="PROSITE" id="PS00678">
    <property type="entry name" value="WD_REPEATS_1"/>
    <property type="match status" value="1"/>
</dbReference>
<dbReference type="InterPro" id="IPR036322">
    <property type="entry name" value="WD40_repeat_dom_sf"/>
</dbReference>
<evidence type="ECO:0000313" key="8">
    <source>
        <dbReference type="EMBL" id="CAH9052297.1"/>
    </source>
</evidence>
<dbReference type="EMBL" id="CAMAPD010000001">
    <property type="protein sequence ID" value="CAH9050389.1"/>
    <property type="molecule type" value="Genomic_DNA"/>
</dbReference>
<evidence type="ECO:0000313" key="9">
    <source>
        <dbReference type="Proteomes" id="UP001152467"/>
    </source>
</evidence>
<dbReference type="InterPro" id="IPR015943">
    <property type="entry name" value="WD40/YVTN_repeat-like_dom_sf"/>
</dbReference>
<dbReference type="PROSITE" id="PS51257">
    <property type="entry name" value="PROKAR_LIPOPROTEIN"/>
    <property type="match status" value="1"/>
</dbReference>
<dbReference type="InterPro" id="IPR050505">
    <property type="entry name" value="WDR55/POC1"/>
</dbReference>
<dbReference type="EMBL" id="CAMAPC010000003">
    <property type="protein sequence ID" value="CAH9052297.1"/>
    <property type="molecule type" value="Genomic_DNA"/>
</dbReference>
<evidence type="ECO:0000259" key="6">
    <source>
        <dbReference type="Pfam" id="PF12894"/>
    </source>
</evidence>
<evidence type="ECO:0000256" key="3">
    <source>
        <dbReference type="ARBA" id="ARBA00022737"/>
    </source>
</evidence>
<keyword evidence="9" id="KW-1185">Reference proteome</keyword>
<dbReference type="SMART" id="SM00320">
    <property type="entry name" value="WD40"/>
    <property type="match status" value="5"/>
</dbReference>
<comment type="caution">
    <text evidence="8">The sequence shown here is derived from an EMBL/GenBank/DDBJ whole genome shotgun (WGS) entry which is preliminary data.</text>
</comment>
<evidence type="ECO:0000313" key="7">
    <source>
        <dbReference type="EMBL" id="CAH9050389.1"/>
    </source>
</evidence>
<dbReference type="PANTHER" id="PTHR44019">
    <property type="entry name" value="WD REPEAT-CONTAINING PROTEIN 55"/>
    <property type="match status" value="1"/>
</dbReference>
<dbReference type="Pfam" id="PF12894">
    <property type="entry name" value="ANAPC4_WD40"/>
    <property type="match status" value="1"/>
</dbReference>
<organism evidence="8 9">
    <name type="scientific">Pseudoalteromonas holothuriae</name>
    <dbReference type="NCBI Taxonomy" id="2963714"/>
    <lineage>
        <taxon>Bacteria</taxon>
        <taxon>Pseudomonadati</taxon>
        <taxon>Pseudomonadota</taxon>
        <taxon>Gammaproteobacteria</taxon>
        <taxon>Alteromonadales</taxon>
        <taxon>Pseudoalteromonadaceae</taxon>
        <taxon>Pseudoalteromonas</taxon>
    </lineage>
</organism>
<dbReference type="Proteomes" id="UP001152467">
    <property type="component" value="Unassembled WGS sequence"/>
</dbReference>
<evidence type="ECO:0000256" key="5">
    <source>
        <dbReference type="SAM" id="SignalP"/>
    </source>
</evidence>
<dbReference type="RefSeq" id="WP_261591388.1">
    <property type="nucleotide sequence ID" value="NZ_CAMAPC010000003.1"/>
</dbReference>
<dbReference type="Proteomes" id="UP001152485">
    <property type="component" value="Unassembled WGS sequence"/>
</dbReference>
<evidence type="ECO:0000256" key="2">
    <source>
        <dbReference type="ARBA" id="ARBA00022574"/>
    </source>
</evidence>
<feature type="domain" description="Anaphase-promoting complex subunit 4-like WD40" evidence="6">
    <location>
        <begin position="123"/>
        <end position="173"/>
    </location>
</feature>
<dbReference type="PROSITE" id="PS50082">
    <property type="entry name" value="WD_REPEATS_2"/>
    <property type="match status" value="1"/>
</dbReference>
<dbReference type="InterPro" id="IPR001680">
    <property type="entry name" value="WD40_rpt"/>
</dbReference>
<dbReference type="InterPro" id="IPR024977">
    <property type="entry name" value="Apc4-like_WD40_dom"/>
</dbReference>